<proteinExistence type="inferred from homology"/>
<dbReference type="GO" id="GO:0003700">
    <property type="term" value="F:DNA-binding transcription factor activity"/>
    <property type="evidence" value="ECO:0007669"/>
    <property type="project" value="InterPro"/>
</dbReference>
<keyword evidence="4 7" id="KW-0238">DNA-binding</keyword>
<name>A0A839ESM1_9HYPH</name>
<evidence type="ECO:0000256" key="2">
    <source>
        <dbReference type="ARBA" id="ARBA00022458"/>
    </source>
</evidence>
<gene>
    <name evidence="7" type="ORF">FHW16_004840</name>
</gene>
<dbReference type="Pfam" id="PF00126">
    <property type="entry name" value="HTH_1"/>
    <property type="match status" value="1"/>
</dbReference>
<evidence type="ECO:0000256" key="1">
    <source>
        <dbReference type="ARBA" id="ARBA00009437"/>
    </source>
</evidence>
<feature type="domain" description="HTH lysR-type" evidence="6">
    <location>
        <begin position="6"/>
        <end position="63"/>
    </location>
</feature>
<comment type="caution">
    <text evidence="7">The sequence shown here is derived from an EMBL/GenBank/DDBJ whole genome shotgun (WGS) entry which is preliminary data.</text>
</comment>
<dbReference type="SUPFAM" id="SSF53850">
    <property type="entry name" value="Periplasmic binding protein-like II"/>
    <property type="match status" value="1"/>
</dbReference>
<evidence type="ECO:0000256" key="3">
    <source>
        <dbReference type="ARBA" id="ARBA00023015"/>
    </source>
</evidence>
<evidence type="ECO:0000256" key="4">
    <source>
        <dbReference type="ARBA" id="ARBA00023125"/>
    </source>
</evidence>
<dbReference type="RefSeq" id="WP_182551726.1">
    <property type="nucleotide sequence ID" value="NZ_JACGXN010000012.1"/>
</dbReference>
<dbReference type="InterPro" id="IPR036390">
    <property type="entry name" value="WH_DNA-bd_sf"/>
</dbReference>
<evidence type="ECO:0000313" key="7">
    <source>
        <dbReference type="EMBL" id="MBA8881105.1"/>
    </source>
</evidence>
<dbReference type="Gene3D" id="3.40.190.10">
    <property type="entry name" value="Periplasmic binding protein-like II"/>
    <property type="match status" value="2"/>
</dbReference>
<dbReference type="PANTHER" id="PTHR30118">
    <property type="entry name" value="HTH-TYPE TRANSCRIPTIONAL REGULATOR LEUO-RELATED"/>
    <property type="match status" value="1"/>
</dbReference>
<reference evidence="7 8" key="1">
    <citation type="submission" date="2020-07" db="EMBL/GenBank/DDBJ databases">
        <title>Genomic Encyclopedia of Type Strains, Phase IV (KMG-V): Genome sequencing to study the core and pangenomes of soil and plant-associated prokaryotes.</title>
        <authorList>
            <person name="Whitman W."/>
        </authorList>
    </citation>
    <scope>NUCLEOTIDE SEQUENCE [LARGE SCALE GENOMIC DNA]</scope>
    <source>
        <strain evidence="7 8">AN3</strain>
    </source>
</reference>
<dbReference type="EMBL" id="JACGXN010000012">
    <property type="protein sequence ID" value="MBA8881105.1"/>
    <property type="molecule type" value="Genomic_DNA"/>
</dbReference>
<keyword evidence="3" id="KW-0805">Transcription regulation</keyword>
<dbReference type="Pfam" id="PF03466">
    <property type="entry name" value="LysR_substrate"/>
    <property type="match status" value="1"/>
</dbReference>
<keyword evidence="8" id="KW-1185">Reference proteome</keyword>
<dbReference type="AlphaFoldDB" id="A0A839ESM1"/>
<dbReference type="Gene3D" id="1.10.10.10">
    <property type="entry name" value="Winged helix-like DNA-binding domain superfamily/Winged helix DNA-binding domain"/>
    <property type="match status" value="1"/>
</dbReference>
<evidence type="ECO:0000256" key="5">
    <source>
        <dbReference type="ARBA" id="ARBA00023163"/>
    </source>
</evidence>
<dbReference type="PROSITE" id="PS50931">
    <property type="entry name" value="HTH_LYSR"/>
    <property type="match status" value="1"/>
</dbReference>
<accession>A0A839ESM1</accession>
<organism evidence="7 8">
    <name type="scientific">Phyllobacterium myrsinacearum</name>
    <dbReference type="NCBI Taxonomy" id="28101"/>
    <lineage>
        <taxon>Bacteria</taxon>
        <taxon>Pseudomonadati</taxon>
        <taxon>Pseudomonadota</taxon>
        <taxon>Alphaproteobacteria</taxon>
        <taxon>Hyphomicrobiales</taxon>
        <taxon>Phyllobacteriaceae</taxon>
        <taxon>Phyllobacterium</taxon>
    </lineage>
</organism>
<dbReference type="SUPFAM" id="SSF46785">
    <property type="entry name" value="Winged helix' DNA-binding domain"/>
    <property type="match status" value="1"/>
</dbReference>
<dbReference type="InterPro" id="IPR000847">
    <property type="entry name" value="LysR_HTH_N"/>
</dbReference>
<protein>
    <submittedName>
        <fullName evidence="7">DNA-binding transcriptional LysR family regulator</fullName>
    </submittedName>
</protein>
<keyword evidence="2" id="KW-0536">Nodulation</keyword>
<dbReference type="InterPro" id="IPR037402">
    <property type="entry name" value="YidZ_PBP2"/>
</dbReference>
<dbReference type="PANTHER" id="PTHR30118:SF15">
    <property type="entry name" value="TRANSCRIPTIONAL REGULATORY PROTEIN"/>
    <property type="match status" value="1"/>
</dbReference>
<dbReference type="Proteomes" id="UP000549052">
    <property type="component" value="Unassembled WGS sequence"/>
</dbReference>
<evidence type="ECO:0000259" key="6">
    <source>
        <dbReference type="PROSITE" id="PS50931"/>
    </source>
</evidence>
<sequence>MNLRSVDLNLLVVLDALLDEAHVSRAAERLGLSQPATSSALDRCRHLFSDPLLERGKGMMRLTPKAESLRVPIKNLLVGITVVLDPPVVGLATVRQTVRIIMSDHPAVTIVGPLHKKLTESAPGIDLVVQPWHSAAEALDGLAKGAIDLAISVFPKVDVSFQRRNLLDVHYAVVMRKDHPAAMSFTLDRWLEFPHVLVSGRGETRGALDEALAKYNRERRVGIVVPSFLLVPPLVAESDLIAMIPRLCLPANAEESFAVFEPPIPVESFMLHLAWHVRRDQDRAVQHVGTLITQMFEKF</sequence>
<dbReference type="InterPro" id="IPR050389">
    <property type="entry name" value="LysR-type_TF"/>
</dbReference>
<dbReference type="GO" id="GO:0003677">
    <property type="term" value="F:DNA binding"/>
    <property type="evidence" value="ECO:0007669"/>
    <property type="project" value="UniProtKB-KW"/>
</dbReference>
<dbReference type="InterPro" id="IPR005119">
    <property type="entry name" value="LysR_subst-bd"/>
</dbReference>
<keyword evidence="5" id="KW-0804">Transcription</keyword>
<comment type="similarity">
    <text evidence="1">Belongs to the LysR transcriptional regulatory family.</text>
</comment>
<evidence type="ECO:0000313" key="8">
    <source>
        <dbReference type="Proteomes" id="UP000549052"/>
    </source>
</evidence>
<dbReference type="CDD" id="cd08417">
    <property type="entry name" value="PBP2_Nitroaromatics_like"/>
    <property type="match status" value="1"/>
</dbReference>
<dbReference type="InterPro" id="IPR036388">
    <property type="entry name" value="WH-like_DNA-bd_sf"/>
</dbReference>